<feature type="domain" description="ABC-type transport auxiliary lipoprotein component" evidence="2">
    <location>
        <begin position="25"/>
        <end position="181"/>
    </location>
</feature>
<proteinExistence type="predicted"/>
<dbReference type="Pfam" id="PF03886">
    <property type="entry name" value="ABC_trans_aux"/>
    <property type="match status" value="1"/>
</dbReference>
<evidence type="ECO:0000313" key="4">
    <source>
        <dbReference type="Proteomes" id="UP000503336"/>
    </source>
</evidence>
<protein>
    <recommendedName>
        <fullName evidence="2">ABC-type transport auxiliary lipoprotein component domain-containing protein</fullName>
    </recommendedName>
</protein>
<organism evidence="3 4">
    <name type="scientific">Pikeienuella piscinae</name>
    <dbReference type="NCBI Taxonomy" id="2748098"/>
    <lineage>
        <taxon>Bacteria</taxon>
        <taxon>Pseudomonadati</taxon>
        <taxon>Pseudomonadota</taxon>
        <taxon>Alphaproteobacteria</taxon>
        <taxon>Rhodobacterales</taxon>
        <taxon>Paracoccaceae</taxon>
        <taxon>Pikeienuella</taxon>
    </lineage>
</organism>
<dbReference type="Gene3D" id="3.40.50.10610">
    <property type="entry name" value="ABC-type transport auxiliary lipoprotein component"/>
    <property type="match status" value="1"/>
</dbReference>
<dbReference type="RefSeq" id="WP_165098360.1">
    <property type="nucleotide sequence ID" value="NZ_CP049056.1"/>
</dbReference>
<sequence length="188" mass="19383">MRRFLAALACLVLAACAAAPGPYLYLLDAPAPSGAGAGGAQSVGLREIGLPLYARRVQIAAQDQSGAITADDQHRWAEEPPRAATRLVARSLAALREGAVYADPWPQGAAPDFIVTTEVDRFLGALGGEVTLEGQLTVARAGERASAVTGPFTISVSTEGENHAALAAAYGAALAELARRIEAALESY</sequence>
<dbReference type="AlphaFoldDB" id="A0A7L5BUE7"/>
<dbReference type="KEGG" id="hdh:G5B40_10735"/>
<feature type="chain" id="PRO_5029765273" description="ABC-type transport auxiliary lipoprotein component domain-containing protein" evidence="1">
    <location>
        <begin position="18"/>
        <end position="188"/>
    </location>
</feature>
<keyword evidence="1" id="KW-0732">Signal</keyword>
<dbReference type="PROSITE" id="PS51257">
    <property type="entry name" value="PROKAR_LIPOPROTEIN"/>
    <property type="match status" value="1"/>
</dbReference>
<name>A0A7L5BUE7_9RHOB</name>
<keyword evidence="4" id="KW-1185">Reference proteome</keyword>
<evidence type="ECO:0000259" key="2">
    <source>
        <dbReference type="Pfam" id="PF03886"/>
    </source>
</evidence>
<feature type="signal peptide" evidence="1">
    <location>
        <begin position="1"/>
        <end position="17"/>
    </location>
</feature>
<dbReference type="SUPFAM" id="SSF159594">
    <property type="entry name" value="XCC0632-like"/>
    <property type="match status" value="1"/>
</dbReference>
<evidence type="ECO:0000256" key="1">
    <source>
        <dbReference type="SAM" id="SignalP"/>
    </source>
</evidence>
<reference evidence="3 4" key="1">
    <citation type="submission" date="2020-02" db="EMBL/GenBank/DDBJ databases">
        <title>complete genome sequence of Rhodobacteraceae bacterium.</title>
        <authorList>
            <person name="Park J."/>
            <person name="Kim Y.-S."/>
            <person name="Kim K.-H."/>
        </authorList>
    </citation>
    <scope>NUCLEOTIDE SEQUENCE [LARGE SCALE GENOMIC DNA]</scope>
    <source>
        <strain evidence="3 4">RR4-56</strain>
    </source>
</reference>
<gene>
    <name evidence="3" type="ORF">G5B40_10735</name>
</gene>
<accession>A0A7L5BUE7</accession>
<dbReference type="Proteomes" id="UP000503336">
    <property type="component" value="Chromosome"/>
</dbReference>
<dbReference type="InterPro" id="IPR005586">
    <property type="entry name" value="ABC_trans_aux"/>
</dbReference>
<evidence type="ECO:0000313" key="3">
    <source>
        <dbReference type="EMBL" id="QIE55880.1"/>
    </source>
</evidence>
<dbReference type="EMBL" id="CP049056">
    <property type="protein sequence ID" value="QIE55880.1"/>
    <property type="molecule type" value="Genomic_DNA"/>
</dbReference>